<feature type="domain" description="N-acetyltransferase" evidence="3">
    <location>
        <begin position="165"/>
        <end position="310"/>
    </location>
</feature>
<dbReference type="eggNOG" id="ENOG502RS6V">
    <property type="taxonomic scope" value="Eukaryota"/>
</dbReference>
<evidence type="ECO:0000313" key="5">
    <source>
        <dbReference type="Proteomes" id="UP000016922"/>
    </source>
</evidence>
<dbReference type="AlphaFoldDB" id="S3CU16"/>
<dbReference type="OMA" id="NQHHEVM"/>
<dbReference type="EMBL" id="KE145367">
    <property type="protein sequence ID" value="EPE29892.1"/>
    <property type="molecule type" value="Genomic_DNA"/>
</dbReference>
<dbReference type="KEGG" id="glz:GLAREA_01052"/>
<dbReference type="Pfam" id="PF00583">
    <property type="entry name" value="Acetyltransf_1"/>
    <property type="match status" value="2"/>
</dbReference>
<organism evidence="4 5">
    <name type="scientific">Glarea lozoyensis (strain ATCC 20868 / MF5171)</name>
    <dbReference type="NCBI Taxonomy" id="1116229"/>
    <lineage>
        <taxon>Eukaryota</taxon>
        <taxon>Fungi</taxon>
        <taxon>Dikarya</taxon>
        <taxon>Ascomycota</taxon>
        <taxon>Pezizomycotina</taxon>
        <taxon>Leotiomycetes</taxon>
        <taxon>Helotiales</taxon>
        <taxon>Helotiaceae</taxon>
        <taxon>Glarea</taxon>
    </lineage>
</organism>
<dbReference type="CDD" id="cd04301">
    <property type="entry name" value="NAT_SF"/>
    <property type="match status" value="2"/>
</dbReference>
<keyword evidence="2 4" id="KW-0012">Acyltransferase</keyword>
<protein>
    <submittedName>
        <fullName evidence="4">Acyl-CoA N-acyltransferases (Nat)</fullName>
    </submittedName>
</protein>
<accession>S3CU16</accession>
<name>S3CU16_GLAL2</name>
<dbReference type="GO" id="GO:0016747">
    <property type="term" value="F:acyltransferase activity, transferring groups other than amino-acyl groups"/>
    <property type="evidence" value="ECO:0007669"/>
    <property type="project" value="InterPro"/>
</dbReference>
<dbReference type="RefSeq" id="XP_008084001.1">
    <property type="nucleotide sequence ID" value="XM_008085810.1"/>
</dbReference>
<dbReference type="PANTHER" id="PTHR43420">
    <property type="entry name" value="ACETYLTRANSFERASE"/>
    <property type="match status" value="1"/>
</dbReference>
<sequence length="310" mass="35210">MQQTHAINTGSVKDLDKVWQMWQYIFPKWSIDRLRLQAILSSPSARLYIHEKGFCLAFFVSPNVAKIAIMGVLPTYRGHGIGTALLKTAHKIMSSECALSSFGIGSVFPRLWPGVPIDFPQSDKDFFIHRGFRKSLSPTAKDLYKDIRSKVVPENIMEQVSKSTLKFSPWSKEFEEECLRKQRANFKNIGWVEAYERLAAANQHHEVMVAFDENGMQVGWTLMCSQEATVTKTFAFMNLLPAKEKAGLIGCVGVDESARGNGIGLALLVKAMENMKERGMEGVFIDWVVIRGFYEKLGFASIWEYENYEW</sequence>
<dbReference type="GeneID" id="19460110"/>
<dbReference type="Proteomes" id="UP000016922">
    <property type="component" value="Unassembled WGS sequence"/>
</dbReference>
<dbReference type="PROSITE" id="PS51186">
    <property type="entry name" value="GNAT"/>
    <property type="match status" value="2"/>
</dbReference>
<dbReference type="InterPro" id="IPR050680">
    <property type="entry name" value="YpeA/RimI_acetyltransf"/>
</dbReference>
<evidence type="ECO:0000256" key="2">
    <source>
        <dbReference type="ARBA" id="ARBA00023315"/>
    </source>
</evidence>
<dbReference type="SUPFAM" id="SSF55729">
    <property type="entry name" value="Acyl-CoA N-acyltransferases (Nat)"/>
    <property type="match status" value="1"/>
</dbReference>
<keyword evidence="5" id="KW-1185">Reference proteome</keyword>
<keyword evidence="1 4" id="KW-0808">Transferase</keyword>
<evidence type="ECO:0000313" key="4">
    <source>
        <dbReference type="EMBL" id="EPE29892.1"/>
    </source>
</evidence>
<evidence type="ECO:0000256" key="1">
    <source>
        <dbReference type="ARBA" id="ARBA00022679"/>
    </source>
</evidence>
<proteinExistence type="predicted"/>
<feature type="domain" description="N-acetyltransferase" evidence="3">
    <location>
        <begin position="5"/>
        <end position="148"/>
    </location>
</feature>
<dbReference type="Gene3D" id="3.40.630.30">
    <property type="match status" value="2"/>
</dbReference>
<gene>
    <name evidence="4" type="ORF">GLAREA_01052</name>
</gene>
<dbReference type="OrthoDB" id="47059at2759"/>
<dbReference type="HOGENOM" id="CLU_055176_0_0_1"/>
<dbReference type="STRING" id="1116229.S3CU16"/>
<dbReference type="InterPro" id="IPR000182">
    <property type="entry name" value="GNAT_dom"/>
</dbReference>
<evidence type="ECO:0000259" key="3">
    <source>
        <dbReference type="PROSITE" id="PS51186"/>
    </source>
</evidence>
<dbReference type="InterPro" id="IPR016181">
    <property type="entry name" value="Acyl_CoA_acyltransferase"/>
</dbReference>
<reference evidence="4 5" key="1">
    <citation type="journal article" date="2013" name="BMC Genomics">
        <title>Genomics-driven discovery of the pneumocandin biosynthetic gene cluster in the fungus Glarea lozoyensis.</title>
        <authorList>
            <person name="Chen L."/>
            <person name="Yue Q."/>
            <person name="Zhang X."/>
            <person name="Xiang M."/>
            <person name="Wang C."/>
            <person name="Li S."/>
            <person name="Che Y."/>
            <person name="Ortiz-Lopez F.J."/>
            <person name="Bills G.F."/>
            <person name="Liu X."/>
            <person name="An Z."/>
        </authorList>
    </citation>
    <scope>NUCLEOTIDE SEQUENCE [LARGE SCALE GENOMIC DNA]</scope>
    <source>
        <strain evidence="5">ATCC 20868 / MF5171</strain>
    </source>
</reference>